<feature type="domain" description="Tetracycline repressor TetR C-terminal" evidence="5">
    <location>
        <begin position="81"/>
        <end position="230"/>
    </location>
</feature>
<dbReference type="Gene3D" id="1.10.10.60">
    <property type="entry name" value="Homeodomain-like"/>
    <property type="match status" value="1"/>
</dbReference>
<dbReference type="PANTHER" id="PTHR30055">
    <property type="entry name" value="HTH-TYPE TRANSCRIPTIONAL REGULATOR RUTR"/>
    <property type="match status" value="1"/>
</dbReference>
<dbReference type="Pfam" id="PF02909">
    <property type="entry name" value="TetR_C_1"/>
    <property type="match status" value="1"/>
</dbReference>
<gene>
    <name evidence="6" type="ORF">GCM10009765_26050</name>
</gene>
<evidence type="ECO:0000259" key="5">
    <source>
        <dbReference type="Pfam" id="PF02909"/>
    </source>
</evidence>
<evidence type="ECO:0000256" key="2">
    <source>
        <dbReference type="ARBA" id="ARBA00023125"/>
    </source>
</evidence>
<comment type="caution">
    <text evidence="6">The sequence shown here is derived from an EMBL/GenBank/DDBJ whole genome shotgun (WGS) entry which is preliminary data.</text>
</comment>
<dbReference type="SUPFAM" id="SSF46689">
    <property type="entry name" value="Homeodomain-like"/>
    <property type="match status" value="1"/>
</dbReference>
<proteinExistence type="predicted"/>
<accession>A0ABN2GRE9</accession>
<dbReference type="Proteomes" id="UP001500618">
    <property type="component" value="Unassembled WGS sequence"/>
</dbReference>
<dbReference type="EMBL" id="BAAANY010000009">
    <property type="protein sequence ID" value="GAA1675533.1"/>
    <property type="molecule type" value="Genomic_DNA"/>
</dbReference>
<dbReference type="InterPro" id="IPR001647">
    <property type="entry name" value="HTH_TetR"/>
</dbReference>
<sequence length="234" mass="25918">MSGLIWDQPEPAGGGPTLSRAHIVRRALTVADAEGVEALTMRRIATELGSSTPMSLYRYVGNKDGLIDLVLDEVYGQVKLPKQRPADWRTTLRVLGRATFAVMQHHPWFAALSHSRPPFGPNALRRIEFGLSAFEGMDVPYESAISYVSLVDGLCLGTALQANEESKMRRQRGILDDDKLRALAEPLHKTRIATGLYPHYAGWITSGGRWDPRVNFDFMLDCLLDGLAQRVNGS</sequence>
<keyword evidence="3" id="KW-0804">Transcription</keyword>
<dbReference type="InterPro" id="IPR036271">
    <property type="entry name" value="Tet_transcr_reg_TetR-rel_C_sf"/>
</dbReference>
<dbReference type="RefSeq" id="WP_344310187.1">
    <property type="nucleotide sequence ID" value="NZ_BAAANY010000009.1"/>
</dbReference>
<keyword evidence="7" id="KW-1185">Reference proteome</keyword>
<evidence type="ECO:0000256" key="1">
    <source>
        <dbReference type="ARBA" id="ARBA00023015"/>
    </source>
</evidence>
<protein>
    <submittedName>
        <fullName evidence="6">TetR/AcrR family transcriptional regulator C-terminal domain-containing protein</fullName>
    </submittedName>
</protein>
<dbReference type="Gene3D" id="1.10.357.10">
    <property type="entry name" value="Tetracycline Repressor, domain 2"/>
    <property type="match status" value="1"/>
</dbReference>
<keyword evidence="1" id="KW-0805">Transcription regulation</keyword>
<keyword evidence="2" id="KW-0238">DNA-binding</keyword>
<dbReference type="InterPro" id="IPR004111">
    <property type="entry name" value="Repressor_TetR_C"/>
</dbReference>
<evidence type="ECO:0000256" key="3">
    <source>
        <dbReference type="ARBA" id="ARBA00023163"/>
    </source>
</evidence>
<dbReference type="Pfam" id="PF00440">
    <property type="entry name" value="TetR_N"/>
    <property type="match status" value="1"/>
</dbReference>
<dbReference type="PANTHER" id="PTHR30055:SF151">
    <property type="entry name" value="TRANSCRIPTIONAL REGULATORY PROTEIN"/>
    <property type="match status" value="1"/>
</dbReference>
<dbReference type="InterPro" id="IPR050109">
    <property type="entry name" value="HTH-type_TetR-like_transc_reg"/>
</dbReference>
<evidence type="ECO:0000313" key="7">
    <source>
        <dbReference type="Proteomes" id="UP001500618"/>
    </source>
</evidence>
<evidence type="ECO:0000259" key="4">
    <source>
        <dbReference type="Pfam" id="PF00440"/>
    </source>
</evidence>
<organism evidence="6 7">
    <name type="scientific">Fodinicola feengrottensis</name>
    <dbReference type="NCBI Taxonomy" id="435914"/>
    <lineage>
        <taxon>Bacteria</taxon>
        <taxon>Bacillati</taxon>
        <taxon>Actinomycetota</taxon>
        <taxon>Actinomycetes</taxon>
        <taxon>Mycobacteriales</taxon>
        <taxon>Fodinicola</taxon>
    </lineage>
</organism>
<evidence type="ECO:0000313" key="6">
    <source>
        <dbReference type="EMBL" id="GAA1675533.1"/>
    </source>
</evidence>
<dbReference type="SUPFAM" id="SSF48498">
    <property type="entry name" value="Tetracyclin repressor-like, C-terminal domain"/>
    <property type="match status" value="1"/>
</dbReference>
<reference evidence="7" key="1">
    <citation type="journal article" date="2019" name="Int. J. Syst. Evol. Microbiol.">
        <title>The Global Catalogue of Microorganisms (GCM) 10K type strain sequencing project: providing services to taxonomists for standard genome sequencing and annotation.</title>
        <authorList>
            <consortium name="The Broad Institute Genomics Platform"/>
            <consortium name="The Broad Institute Genome Sequencing Center for Infectious Disease"/>
            <person name="Wu L."/>
            <person name="Ma J."/>
        </authorList>
    </citation>
    <scope>NUCLEOTIDE SEQUENCE [LARGE SCALE GENOMIC DNA]</scope>
    <source>
        <strain evidence="7">JCM 14718</strain>
    </source>
</reference>
<name>A0ABN2GRE9_9ACTN</name>
<feature type="domain" description="HTH tetR-type" evidence="4">
    <location>
        <begin position="23"/>
        <end position="68"/>
    </location>
</feature>
<dbReference type="InterPro" id="IPR009057">
    <property type="entry name" value="Homeodomain-like_sf"/>
</dbReference>